<dbReference type="PANTHER" id="PTHR11005">
    <property type="entry name" value="LYSOSOMAL ACID LIPASE-RELATED"/>
    <property type="match status" value="1"/>
</dbReference>
<feature type="active site" description="Nucleophile" evidence="7">
    <location>
        <position position="171"/>
    </location>
</feature>
<dbReference type="SUPFAM" id="SSF53474">
    <property type="entry name" value="alpha/beta-Hydrolases"/>
    <property type="match status" value="1"/>
</dbReference>
<keyword evidence="6" id="KW-0378">Hydrolase</keyword>
<evidence type="ECO:0000256" key="6">
    <source>
        <dbReference type="PIRNR" id="PIRNR000862"/>
    </source>
</evidence>
<accession>A0AA97L2W7</accession>
<keyword evidence="8" id="KW-1133">Transmembrane helix</keyword>
<keyword evidence="8" id="KW-0812">Transmembrane</keyword>
<dbReference type="Proteomes" id="UP001190640">
    <property type="component" value="Chromosome 6"/>
</dbReference>
<proteinExistence type="inferred from homology"/>
<reference evidence="12" key="1">
    <citation type="submission" date="2025-08" db="UniProtKB">
        <authorList>
            <consortium name="RefSeq"/>
        </authorList>
    </citation>
    <scope>IDENTIFICATION</scope>
    <source>
        <tissue evidence="12">Blood</tissue>
    </source>
</reference>
<dbReference type="RefSeq" id="XP_054839913.1">
    <property type="nucleotide sequence ID" value="XM_054983938.1"/>
</dbReference>
<feature type="transmembrane region" description="Helical" evidence="8">
    <location>
        <begin position="164"/>
        <end position="181"/>
    </location>
</feature>
<evidence type="ECO:0000256" key="3">
    <source>
        <dbReference type="ARBA" id="ARBA00022963"/>
    </source>
</evidence>
<evidence type="ECO:0000256" key="2">
    <source>
        <dbReference type="ARBA" id="ARBA00022729"/>
    </source>
</evidence>
<keyword evidence="5" id="KW-0325">Glycoprotein</keyword>
<dbReference type="AlphaFoldDB" id="A0AA97L2W7"/>
<feature type="active site" description="Charge relay system" evidence="7">
    <location>
        <position position="340"/>
    </location>
</feature>
<dbReference type="InterPro" id="IPR029058">
    <property type="entry name" value="AB_hydrolase_fold"/>
</dbReference>
<feature type="chain" id="PRO_5041671914" description="Lipase" evidence="9">
    <location>
        <begin position="18"/>
        <end position="394"/>
    </location>
</feature>
<evidence type="ECO:0000256" key="4">
    <source>
        <dbReference type="ARBA" id="ARBA00023098"/>
    </source>
</evidence>
<comment type="similarity">
    <text evidence="1 6">Belongs to the AB hydrolase superfamily. Lipase family.</text>
</comment>
<feature type="domain" description="AB hydrolase-1" evidence="10">
    <location>
        <begin position="77"/>
        <end position="375"/>
    </location>
</feature>
<keyword evidence="2 9" id="KW-0732">Signal</keyword>
<dbReference type="FunFam" id="3.40.50.1820:FF:000012">
    <property type="entry name" value="Lipase"/>
    <property type="match status" value="1"/>
</dbReference>
<evidence type="ECO:0000313" key="12">
    <source>
        <dbReference type="RefSeq" id="XP_054839913.1"/>
    </source>
</evidence>
<feature type="transmembrane region" description="Helical" evidence="8">
    <location>
        <begin position="193"/>
        <end position="214"/>
    </location>
</feature>
<evidence type="ECO:0000256" key="9">
    <source>
        <dbReference type="SAM" id="SignalP"/>
    </source>
</evidence>
<protein>
    <recommendedName>
        <fullName evidence="6">Lipase</fullName>
    </recommendedName>
</protein>
<evidence type="ECO:0000313" key="11">
    <source>
        <dbReference type="Proteomes" id="UP001190640"/>
    </source>
</evidence>
<evidence type="ECO:0000256" key="5">
    <source>
        <dbReference type="ARBA" id="ARBA00023180"/>
    </source>
</evidence>
<dbReference type="GeneID" id="129332711"/>
<feature type="active site" description="Charge relay system" evidence="7">
    <location>
        <position position="369"/>
    </location>
</feature>
<feature type="signal peptide" evidence="9">
    <location>
        <begin position="1"/>
        <end position="17"/>
    </location>
</feature>
<dbReference type="GO" id="GO:0016788">
    <property type="term" value="F:hydrolase activity, acting on ester bonds"/>
    <property type="evidence" value="ECO:0007669"/>
    <property type="project" value="InterPro"/>
</dbReference>
<dbReference type="Pfam" id="PF00561">
    <property type="entry name" value="Abhydrolase_1"/>
    <property type="match status" value="1"/>
</dbReference>
<dbReference type="KEGG" id="emc:129332711"/>
<keyword evidence="11" id="KW-1185">Reference proteome</keyword>
<name>A0AA97L2W7_EUBMA</name>
<dbReference type="InterPro" id="IPR025483">
    <property type="entry name" value="Lipase_euk"/>
</dbReference>
<dbReference type="GO" id="GO:0016042">
    <property type="term" value="P:lipid catabolic process"/>
    <property type="evidence" value="ECO:0007669"/>
    <property type="project" value="UniProtKB-KW"/>
</dbReference>
<evidence type="ECO:0000256" key="1">
    <source>
        <dbReference type="ARBA" id="ARBA00010701"/>
    </source>
</evidence>
<keyword evidence="4" id="KW-0443">Lipid metabolism</keyword>
<gene>
    <name evidence="12" type="primary">LOC129332711</name>
</gene>
<evidence type="ECO:0000256" key="7">
    <source>
        <dbReference type="PIRSR" id="PIRSR000862-1"/>
    </source>
</evidence>
<keyword evidence="8" id="KW-0472">Membrane</keyword>
<organism evidence="11 12">
    <name type="scientific">Eublepharis macularius</name>
    <name type="common">Leopard gecko</name>
    <name type="synonym">Cyrtodactylus macularius</name>
    <dbReference type="NCBI Taxonomy" id="481883"/>
    <lineage>
        <taxon>Eukaryota</taxon>
        <taxon>Metazoa</taxon>
        <taxon>Chordata</taxon>
        <taxon>Craniata</taxon>
        <taxon>Vertebrata</taxon>
        <taxon>Euteleostomi</taxon>
        <taxon>Lepidosauria</taxon>
        <taxon>Squamata</taxon>
        <taxon>Bifurcata</taxon>
        <taxon>Gekkota</taxon>
        <taxon>Eublepharidae</taxon>
        <taxon>Eublepharinae</taxon>
        <taxon>Eublepharis</taxon>
    </lineage>
</organism>
<evidence type="ECO:0000256" key="8">
    <source>
        <dbReference type="SAM" id="Phobius"/>
    </source>
</evidence>
<dbReference type="InterPro" id="IPR000073">
    <property type="entry name" value="AB_hydrolase_1"/>
</dbReference>
<keyword evidence="3 6" id="KW-0442">Lipid degradation</keyword>
<sequence length="394" mass="45621">MWLFLIVVCLTQQATRTQEFRTKRHLNPQEFMTVSEVIQYWRYPSEEYEVLTKDGYYLKINRIPHGIHSLEKKGPRPPVLLVHGMPGEGRMWIANLPNNSLGFFLADAGYDVWILNARGSSWSRRHQNLSIYQEEFWDFSFHEMGVFDVPATINFILQKTEQEGLYYIGLSLGATIGIIAFSTMPELGQKVKLLIAFSPAYTIVNGGGPFYLLLRIPDLLRRIIWGNKEYCLLNNQMKAIAAKLCSYAVIDRLCLQFFFLCFGFNEKNMNASRADVYIGIFPDFTSVKTVSHLGQIAKSNEFRYFDYGHENKAIYNMTTPPFYKIEDMVVPTAVWTAGKDIIVTTTDTELLLPRIRNLVFYKNIPDWQHVDSIWGIDAAMRLYPDMLDLMQKYN</sequence>
<evidence type="ECO:0000259" key="10">
    <source>
        <dbReference type="Pfam" id="PF00561"/>
    </source>
</evidence>
<dbReference type="Gene3D" id="3.40.50.1820">
    <property type="entry name" value="alpha/beta hydrolase"/>
    <property type="match status" value="1"/>
</dbReference>
<dbReference type="PIRSF" id="PIRSF000862">
    <property type="entry name" value="Steryl_ester_lip"/>
    <property type="match status" value="1"/>
</dbReference>